<dbReference type="WBParaSite" id="nRc.2.0.1.t18288-RA">
    <property type="protein sequence ID" value="nRc.2.0.1.t18288-RA"/>
    <property type="gene ID" value="nRc.2.0.1.g18288"/>
</dbReference>
<dbReference type="Proteomes" id="UP000887565">
    <property type="component" value="Unplaced"/>
</dbReference>
<name>A0A915IWT5_ROMCU</name>
<accession>A0A915IWT5</accession>
<evidence type="ECO:0000313" key="2">
    <source>
        <dbReference type="WBParaSite" id="nRc.2.0.1.t18288-RA"/>
    </source>
</evidence>
<evidence type="ECO:0000313" key="1">
    <source>
        <dbReference type="Proteomes" id="UP000887565"/>
    </source>
</evidence>
<sequence length="121" mass="13279">TCPLGPGPQDVKALATTINNLLKLTLADINNIASITPEATAEEDIMTTSDKTLTDIPEEMTVKTETAMDVATLTVDLAIYLVMPAMLRSPLIVTVAIARKLACYEHFIKQKTQQQEEVEYQ</sequence>
<keyword evidence="1" id="KW-1185">Reference proteome</keyword>
<dbReference type="AlphaFoldDB" id="A0A915IWT5"/>
<organism evidence="1 2">
    <name type="scientific">Romanomermis culicivorax</name>
    <name type="common">Nematode worm</name>
    <dbReference type="NCBI Taxonomy" id="13658"/>
    <lineage>
        <taxon>Eukaryota</taxon>
        <taxon>Metazoa</taxon>
        <taxon>Ecdysozoa</taxon>
        <taxon>Nematoda</taxon>
        <taxon>Enoplea</taxon>
        <taxon>Dorylaimia</taxon>
        <taxon>Mermithida</taxon>
        <taxon>Mermithoidea</taxon>
        <taxon>Mermithidae</taxon>
        <taxon>Romanomermis</taxon>
    </lineage>
</organism>
<reference evidence="2" key="1">
    <citation type="submission" date="2022-11" db="UniProtKB">
        <authorList>
            <consortium name="WormBaseParasite"/>
        </authorList>
    </citation>
    <scope>IDENTIFICATION</scope>
</reference>
<protein>
    <submittedName>
        <fullName evidence="2">Uncharacterized protein</fullName>
    </submittedName>
</protein>
<proteinExistence type="predicted"/>